<protein>
    <recommendedName>
        <fullName evidence="8">Fork-head domain-containing protein</fullName>
    </recommendedName>
</protein>
<evidence type="ECO:0000256" key="6">
    <source>
        <dbReference type="PROSITE-ProRule" id="PRU00089"/>
    </source>
</evidence>
<dbReference type="GO" id="GO:0009653">
    <property type="term" value="P:anatomical structure morphogenesis"/>
    <property type="evidence" value="ECO:0007669"/>
    <property type="project" value="TreeGrafter"/>
</dbReference>
<feature type="region of interest" description="Disordered" evidence="7">
    <location>
        <begin position="1"/>
        <end position="64"/>
    </location>
</feature>
<accession>A0A3S1CCN2</accession>
<evidence type="ECO:0000259" key="8">
    <source>
        <dbReference type="PROSITE" id="PS50039"/>
    </source>
</evidence>
<dbReference type="GO" id="GO:0030154">
    <property type="term" value="P:cell differentiation"/>
    <property type="evidence" value="ECO:0007669"/>
    <property type="project" value="TreeGrafter"/>
</dbReference>
<name>A0A3S1CCN2_ELYCH</name>
<dbReference type="GO" id="GO:0000978">
    <property type="term" value="F:RNA polymerase II cis-regulatory region sequence-specific DNA binding"/>
    <property type="evidence" value="ECO:0007669"/>
    <property type="project" value="TreeGrafter"/>
</dbReference>
<dbReference type="InterPro" id="IPR001766">
    <property type="entry name" value="Fork_head_dom"/>
</dbReference>
<evidence type="ECO:0000256" key="7">
    <source>
        <dbReference type="SAM" id="MobiDB-lite"/>
    </source>
</evidence>
<dbReference type="InterPro" id="IPR050211">
    <property type="entry name" value="FOX_domain-containing"/>
</dbReference>
<evidence type="ECO:0000313" key="9">
    <source>
        <dbReference type="EMBL" id="RUS89075.1"/>
    </source>
</evidence>
<dbReference type="STRING" id="188477.A0A3S1CCN2"/>
<feature type="region of interest" description="Disordered" evidence="7">
    <location>
        <begin position="227"/>
        <end position="447"/>
    </location>
</feature>
<feature type="compositionally biased region" description="Low complexity" evidence="7">
    <location>
        <begin position="394"/>
        <end position="415"/>
    </location>
</feature>
<gene>
    <name evidence="9" type="ORF">EGW08_003186</name>
</gene>
<evidence type="ECO:0000256" key="4">
    <source>
        <dbReference type="ARBA" id="ARBA00023163"/>
    </source>
</evidence>
<reference evidence="9 10" key="1">
    <citation type="submission" date="2019-01" db="EMBL/GenBank/DDBJ databases">
        <title>A draft genome assembly of the solar-powered sea slug Elysia chlorotica.</title>
        <authorList>
            <person name="Cai H."/>
            <person name="Li Q."/>
            <person name="Fang X."/>
            <person name="Li J."/>
            <person name="Curtis N.E."/>
            <person name="Altenburger A."/>
            <person name="Shibata T."/>
            <person name="Feng M."/>
            <person name="Maeda T."/>
            <person name="Schwartz J.A."/>
            <person name="Shigenobu S."/>
            <person name="Lundholm N."/>
            <person name="Nishiyama T."/>
            <person name="Yang H."/>
            <person name="Hasebe M."/>
            <person name="Li S."/>
            <person name="Pierce S.K."/>
            <person name="Wang J."/>
        </authorList>
    </citation>
    <scope>NUCLEOTIDE SEQUENCE [LARGE SCALE GENOMIC DNA]</scope>
    <source>
        <strain evidence="9">EC2010</strain>
        <tissue evidence="9">Whole organism of an adult</tissue>
    </source>
</reference>
<feature type="compositionally biased region" description="Low complexity" evidence="7">
    <location>
        <begin position="425"/>
        <end position="447"/>
    </location>
</feature>
<feature type="compositionally biased region" description="Basic and acidic residues" evidence="7">
    <location>
        <begin position="289"/>
        <end position="299"/>
    </location>
</feature>
<feature type="compositionally biased region" description="Acidic residues" evidence="7">
    <location>
        <begin position="1"/>
        <end position="23"/>
    </location>
</feature>
<dbReference type="Proteomes" id="UP000271974">
    <property type="component" value="Unassembled WGS sequence"/>
</dbReference>
<dbReference type="InterPro" id="IPR030456">
    <property type="entry name" value="TF_fork_head_CS_2"/>
</dbReference>
<evidence type="ECO:0000313" key="10">
    <source>
        <dbReference type="Proteomes" id="UP000271974"/>
    </source>
</evidence>
<dbReference type="PROSITE" id="PS00658">
    <property type="entry name" value="FORK_HEAD_2"/>
    <property type="match status" value="1"/>
</dbReference>
<dbReference type="InterPro" id="IPR036390">
    <property type="entry name" value="WH_DNA-bd_sf"/>
</dbReference>
<dbReference type="PRINTS" id="PR00053">
    <property type="entry name" value="FORKHEAD"/>
</dbReference>
<dbReference type="PROSITE" id="PS50039">
    <property type="entry name" value="FORK_HEAD_3"/>
    <property type="match status" value="1"/>
</dbReference>
<feature type="DNA-binding region" description="Fork-head" evidence="6">
    <location>
        <begin position="69"/>
        <end position="163"/>
    </location>
</feature>
<keyword evidence="4" id="KW-0804">Transcription</keyword>
<dbReference type="InterPro" id="IPR036388">
    <property type="entry name" value="WH-like_DNA-bd_sf"/>
</dbReference>
<organism evidence="9 10">
    <name type="scientific">Elysia chlorotica</name>
    <name type="common">Eastern emerald elysia</name>
    <name type="synonym">Sea slug</name>
    <dbReference type="NCBI Taxonomy" id="188477"/>
    <lineage>
        <taxon>Eukaryota</taxon>
        <taxon>Metazoa</taxon>
        <taxon>Spiralia</taxon>
        <taxon>Lophotrochozoa</taxon>
        <taxon>Mollusca</taxon>
        <taxon>Gastropoda</taxon>
        <taxon>Heterobranchia</taxon>
        <taxon>Euthyneura</taxon>
        <taxon>Panpulmonata</taxon>
        <taxon>Sacoglossa</taxon>
        <taxon>Placobranchoidea</taxon>
        <taxon>Plakobranchidae</taxon>
        <taxon>Elysia</taxon>
    </lineage>
</organism>
<evidence type="ECO:0000256" key="2">
    <source>
        <dbReference type="ARBA" id="ARBA00023015"/>
    </source>
</evidence>
<comment type="caution">
    <text evidence="9">The sequence shown here is derived from an EMBL/GenBank/DDBJ whole genome shotgun (WGS) entry which is preliminary data.</text>
</comment>
<dbReference type="GO" id="GO:0005634">
    <property type="term" value="C:nucleus"/>
    <property type="evidence" value="ECO:0007669"/>
    <property type="project" value="UniProtKB-SubCell"/>
</dbReference>
<keyword evidence="10" id="KW-1185">Reference proteome</keyword>
<dbReference type="CDD" id="cd20048">
    <property type="entry name" value="FH_FOXD4-like"/>
    <property type="match status" value="1"/>
</dbReference>
<dbReference type="Gene3D" id="1.10.10.10">
    <property type="entry name" value="Winged helix-like DNA-binding domain superfamily/Winged helix DNA-binding domain"/>
    <property type="match status" value="1"/>
</dbReference>
<dbReference type="AlphaFoldDB" id="A0A3S1CCN2"/>
<dbReference type="GO" id="GO:0000981">
    <property type="term" value="F:DNA-binding transcription factor activity, RNA polymerase II-specific"/>
    <property type="evidence" value="ECO:0007669"/>
    <property type="project" value="TreeGrafter"/>
</dbReference>
<dbReference type="SUPFAM" id="SSF46785">
    <property type="entry name" value="Winged helix' DNA-binding domain"/>
    <property type="match status" value="1"/>
</dbReference>
<evidence type="ECO:0000256" key="1">
    <source>
        <dbReference type="ARBA" id="ARBA00004123"/>
    </source>
</evidence>
<feature type="compositionally biased region" description="Low complexity" evidence="7">
    <location>
        <begin position="243"/>
        <end position="277"/>
    </location>
</feature>
<dbReference type="PANTHER" id="PTHR11829">
    <property type="entry name" value="FORKHEAD BOX PROTEIN"/>
    <property type="match status" value="1"/>
</dbReference>
<sequence length="543" mass="58002">MSRYDEEDIDHDICGADDDNDDDHLDHRQMSSPMGHDNDEDDELNKSMDGENHGPDGMTNMKKKSSLVKPPYSYIALITMSILQSPRKRLTLSGICEFIMNRFPYFREKFPAWQNSIRHNLSLNDCFVKIPREPGNPGKGNYWTLDPASEDMFDNGSFLRRRKRYKRSSHLDMMGQGPPFMSPAESYFHHHGFLGPHGPSPGGPGPFHPHHGPLGYNPYMSPPGLGGHHPLSMMPGEFPGVRGHPSGHPSHPGAAPPHFHLPLGLPPLSHSSPLTPLSHHRNLNSQLRQLEKCESERESIASAMSHNPERKSPAYSSPQNSPRSSPSPRAMSATATPPSSSSSSSPPLPPSTSASLTTAKSLQSPTSSSSATAPSASSTLPKKGFTIDNIMGLSSSTSNNQFSSSPTRPTSPSPSHKLQPKNLITSSSPSSLSPPTSSALGAHQPPQPSSAAVAAAAAAAALFPAYRASLAGLNLSSPSLSSSLSSLQALRSGGAWDMAGGRHGAGPSAYASPFGSPLSGLTPLDLEKYRQYVQACAMAGWPR</sequence>
<dbReference type="OrthoDB" id="5402974at2759"/>
<dbReference type="SMART" id="SM00339">
    <property type="entry name" value="FH"/>
    <property type="match status" value="1"/>
</dbReference>
<proteinExistence type="predicted"/>
<feature type="domain" description="Fork-head" evidence="8">
    <location>
        <begin position="69"/>
        <end position="163"/>
    </location>
</feature>
<dbReference type="EMBL" id="RQTK01000067">
    <property type="protein sequence ID" value="RUS89075.1"/>
    <property type="molecule type" value="Genomic_DNA"/>
</dbReference>
<feature type="compositionally biased region" description="Basic and acidic residues" evidence="7">
    <location>
        <begin position="44"/>
        <end position="54"/>
    </location>
</feature>
<dbReference type="FunFam" id="1.10.10.10:FF:000016">
    <property type="entry name" value="Forkhead box protein I1"/>
    <property type="match status" value="1"/>
</dbReference>
<comment type="subcellular location">
    <subcellularLocation>
        <location evidence="1 6">Nucleus</location>
    </subcellularLocation>
</comment>
<feature type="compositionally biased region" description="Low complexity" evidence="7">
    <location>
        <begin position="316"/>
        <end position="379"/>
    </location>
</feature>
<dbReference type="PANTHER" id="PTHR11829:SF402">
    <property type="entry name" value="FORK HEAD DOMAIN-CONTAINING PROTEIN FD3-RELATED"/>
    <property type="match status" value="1"/>
</dbReference>
<evidence type="ECO:0000256" key="5">
    <source>
        <dbReference type="ARBA" id="ARBA00023242"/>
    </source>
</evidence>
<evidence type="ECO:0000256" key="3">
    <source>
        <dbReference type="ARBA" id="ARBA00023125"/>
    </source>
</evidence>
<keyword evidence="3 6" id="KW-0238">DNA-binding</keyword>
<keyword evidence="5 6" id="KW-0539">Nucleus</keyword>
<keyword evidence="2" id="KW-0805">Transcription regulation</keyword>
<dbReference type="Pfam" id="PF00250">
    <property type="entry name" value="Forkhead"/>
    <property type="match status" value="1"/>
</dbReference>